<dbReference type="PANTHER" id="PTHR35011:SF10">
    <property type="entry name" value="TRAP TRANSPORTER SMALL PERMEASE PROTEIN"/>
    <property type="match status" value="1"/>
</dbReference>
<evidence type="ECO:0000256" key="4">
    <source>
        <dbReference type="ARBA" id="ARBA00022519"/>
    </source>
</evidence>
<feature type="transmembrane region" description="Helical" evidence="9">
    <location>
        <begin position="125"/>
        <end position="148"/>
    </location>
</feature>
<dbReference type="Proteomes" id="UP000245539">
    <property type="component" value="Unassembled WGS sequence"/>
</dbReference>
<keyword evidence="2 9" id="KW-0813">Transport</keyword>
<feature type="transmembrane region" description="Helical" evidence="9">
    <location>
        <begin position="87"/>
        <end position="105"/>
    </location>
</feature>
<comment type="caution">
    <text evidence="9">Lacks conserved residue(s) required for the propagation of feature annotation.</text>
</comment>
<evidence type="ECO:0000256" key="8">
    <source>
        <dbReference type="ARBA" id="ARBA00038436"/>
    </source>
</evidence>
<dbReference type="InterPro" id="IPR007387">
    <property type="entry name" value="TRAP_DctQ"/>
</dbReference>
<comment type="similarity">
    <text evidence="8 9">Belongs to the TRAP transporter small permease family.</text>
</comment>
<keyword evidence="3" id="KW-1003">Cell membrane</keyword>
<dbReference type="GO" id="GO:0022857">
    <property type="term" value="F:transmembrane transporter activity"/>
    <property type="evidence" value="ECO:0007669"/>
    <property type="project" value="UniProtKB-UniRule"/>
</dbReference>
<proteinExistence type="inferred from homology"/>
<protein>
    <recommendedName>
        <fullName evidence="9">TRAP transporter small permease protein</fullName>
    </recommendedName>
</protein>
<keyword evidence="6 9" id="KW-1133">Transmembrane helix</keyword>
<evidence type="ECO:0000313" key="11">
    <source>
        <dbReference type="EMBL" id="PWQ98236.1"/>
    </source>
</evidence>
<feature type="domain" description="Tripartite ATP-independent periplasmic transporters DctQ component" evidence="10">
    <location>
        <begin position="25"/>
        <end position="156"/>
    </location>
</feature>
<name>A0A317CIA7_9GAMM</name>
<evidence type="ECO:0000256" key="7">
    <source>
        <dbReference type="ARBA" id="ARBA00023136"/>
    </source>
</evidence>
<sequence length="173" mass="19272">MAMQTFKHYFYKTSLILSGGCLVVMTLLILSQIVARSLGIVIPSSEDFAGWLLSATVFFGLAYTFNNGGHIRVSILLIRLPASVRRYFELFNLFVGLLICTYLAYYTLFTVYDSFSYEEVTDTYLAVPLGLVQLPMALGSLFLMIAVLDNFVTAIKGGTPEYLAHEDELGSME</sequence>
<gene>
    <name evidence="11" type="ORF">DKW60_08400</name>
</gene>
<organism evidence="11 12">
    <name type="scientific">Leucothrix pacifica</name>
    <dbReference type="NCBI Taxonomy" id="1247513"/>
    <lineage>
        <taxon>Bacteria</taxon>
        <taxon>Pseudomonadati</taxon>
        <taxon>Pseudomonadota</taxon>
        <taxon>Gammaproteobacteria</taxon>
        <taxon>Thiotrichales</taxon>
        <taxon>Thiotrichaceae</taxon>
        <taxon>Leucothrix</taxon>
    </lineage>
</organism>
<evidence type="ECO:0000256" key="2">
    <source>
        <dbReference type="ARBA" id="ARBA00022448"/>
    </source>
</evidence>
<dbReference type="GO" id="GO:0005886">
    <property type="term" value="C:plasma membrane"/>
    <property type="evidence" value="ECO:0007669"/>
    <property type="project" value="UniProtKB-SubCell"/>
</dbReference>
<reference evidence="11 12" key="1">
    <citation type="submission" date="2018-05" db="EMBL/GenBank/DDBJ databases">
        <title>Leucothrix arctica sp. nov., isolated from Arctic seawater.</title>
        <authorList>
            <person name="Choi A."/>
            <person name="Baek K."/>
        </authorList>
    </citation>
    <scope>NUCLEOTIDE SEQUENCE [LARGE SCALE GENOMIC DNA]</scope>
    <source>
        <strain evidence="11 12">JCM 18388</strain>
    </source>
</reference>
<keyword evidence="7 9" id="KW-0472">Membrane</keyword>
<evidence type="ECO:0000256" key="3">
    <source>
        <dbReference type="ARBA" id="ARBA00022475"/>
    </source>
</evidence>
<comment type="subcellular location">
    <subcellularLocation>
        <location evidence="1 9">Cell inner membrane</location>
        <topology evidence="1 9">Multi-pass membrane protein</topology>
    </subcellularLocation>
</comment>
<keyword evidence="12" id="KW-1185">Reference proteome</keyword>
<dbReference type="PANTHER" id="PTHR35011">
    <property type="entry name" value="2,3-DIKETO-L-GULONATE TRAP TRANSPORTER SMALL PERMEASE PROTEIN YIAM"/>
    <property type="match status" value="1"/>
</dbReference>
<dbReference type="AlphaFoldDB" id="A0A317CIA7"/>
<feature type="transmembrane region" description="Helical" evidence="9">
    <location>
        <begin position="49"/>
        <end position="66"/>
    </location>
</feature>
<comment type="subunit">
    <text evidence="9">The complex comprises the extracytoplasmic solute receptor protein and the two transmembrane proteins.</text>
</comment>
<dbReference type="InterPro" id="IPR055348">
    <property type="entry name" value="DctQ"/>
</dbReference>
<evidence type="ECO:0000259" key="10">
    <source>
        <dbReference type="Pfam" id="PF04290"/>
    </source>
</evidence>
<dbReference type="EMBL" id="QGKM01000017">
    <property type="protein sequence ID" value="PWQ98236.1"/>
    <property type="molecule type" value="Genomic_DNA"/>
</dbReference>
<evidence type="ECO:0000256" key="5">
    <source>
        <dbReference type="ARBA" id="ARBA00022692"/>
    </source>
</evidence>
<comment type="caution">
    <text evidence="11">The sequence shown here is derived from an EMBL/GenBank/DDBJ whole genome shotgun (WGS) entry which is preliminary data.</text>
</comment>
<comment type="function">
    <text evidence="9">Part of the tripartite ATP-independent periplasmic (TRAP) transport system.</text>
</comment>
<evidence type="ECO:0000313" key="12">
    <source>
        <dbReference type="Proteomes" id="UP000245539"/>
    </source>
</evidence>
<dbReference type="OrthoDB" id="26202at2"/>
<dbReference type="Pfam" id="PF04290">
    <property type="entry name" value="DctQ"/>
    <property type="match status" value="1"/>
</dbReference>
<keyword evidence="5 9" id="KW-0812">Transmembrane</keyword>
<evidence type="ECO:0000256" key="1">
    <source>
        <dbReference type="ARBA" id="ARBA00004429"/>
    </source>
</evidence>
<dbReference type="GO" id="GO:0015740">
    <property type="term" value="P:C4-dicarboxylate transport"/>
    <property type="evidence" value="ECO:0007669"/>
    <property type="project" value="TreeGrafter"/>
</dbReference>
<evidence type="ECO:0000256" key="9">
    <source>
        <dbReference type="RuleBase" id="RU369079"/>
    </source>
</evidence>
<evidence type="ECO:0000256" key="6">
    <source>
        <dbReference type="ARBA" id="ARBA00022989"/>
    </source>
</evidence>
<keyword evidence="4 9" id="KW-0997">Cell inner membrane</keyword>
<accession>A0A317CIA7</accession>